<evidence type="ECO:0000313" key="2">
    <source>
        <dbReference type="Proteomes" id="UP001333110"/>
    </source>
</evidence>
<dbReference type="AlphaFoldDB" id="A0AAN7NNZ3"/>
<dbReference type="EMBL" id="JAUNZN010000002">
    <property type="protein sequence ID" value="KAK4827829.1"/>
    <property type="molecule type" value="Genomic_DNA"/>
</dbReference>
<proteinExistence type="predicted"/>
<evidence type="ECO:0000313" key="1">
    <source>
        <dbReference type="EMBL" id="KAK4827829.1"/>
    </source>
</evidence>
<name>A0AAN7NNZ3_MYCAM</name>
<reference evidence="1 2" key="1">
    <citation type="journal article" date="2023" name="J. Hered.">
        <title>Chromosome-level genome of the wood stork (Mycteria americana) provides insight into avian chromosome evolution.</title>
        <authorList>
            <person name="Flamio R. Jr."/>
            <person name="Ramstad K.M."/>
        </authorList>
    </citation>
    <scope>NUCLEOTIDE SEQUENCE [LARGE SCALE GENOMIC DNA]</scope>
    <source>
        <strain evidence="1">JAX WOST 10</strain>
    </source>
</reference>
<dbReference type="Proteomes" id="UP001333110">
    <property type="component" value="Unassembled WGS sequence"/>
</dbReference>
<sequence>MPSSPSTSFVALLWMHSRTFTSFLNCGAQNCTQHSSTRFRQFVFLNLYSKLFCLEASSLIGIVSCHSRGVQCHQEHAVLERQALRPVPMLDNTFGEEILPNFQSKPPLAQLEAISSCPVTCYLREETNTHLATASFQVVVESDKVSPQSPFLQAKQPQFPQPLLIRLVL</sequence>
<organism evidence="1 2">
    <name type="scientific">Mycteria americana</name>
    <name type="common">Wood stork</name>
    <dbReference type="NCBI Taxonomy" id="33587"/>
    <lineage>
        <taxon>Eukaryota</taxon>
        <taxon>Metazoa</taxon>
        <taxon>Chordata</taxon>
        <taxon>Craniata</taxon>
        <taxon>Vertebrata</taxon>
        <taxon>Euteleostomi</taxon>
        <taxon>Archelosauria</taxon>
        <taxon>Archosauria</taxon>
        <taxon>Dinosauria</taxon>
        <taxon>Saurischia</taxon>
        <taxon>Theropoda</taxon>
        <taxon>Coelurosauria</taxon>
        <taxon>Aves</taxon>
        <taxon>Neognathae</taxon>
        <taxon>Neoaves</taxon>
        <taxon>Aequornithes</taxon>
        <taxon>Ciconiiformes</taxon>
        <taxon>Ciconiidae</taxon>
        <taxon>Mycteria</taxon>
    </lineage>
</organism>
<gene>
    <name evidence="1" type="ORF">QYF61_021913</name>
</gene>
<comment type="caution">
    <text evidence="1">The sequence shown here is derived from an EMBL/GenBank/DDBJ whole genome shotgun (WGS) entry which is preliminary data.</text>
</comment>
<protein>
    <submittedName>
        <fullName evidence="1">Uncharacterized protein</fullName>
    </submittedName>
</protein>
<accession>A0AAN7NNZ3</accession>
<keyword evidence="2" id="KW-1185">Reference proteome</keyword>